<evidence type="ECO:0000313" key="2">
    <source>
        <dbReference type="Proteomes" id="UP000006410"/>
    </source>
</evidence>
<dbReference type="AlphaFoldDB" id="A0AA87IC31"/>
<protein>
    <submittedName>
        <fullName evidence="1">DNA binding domain protein, excisionase family</fullName>
    </submittedName>
</protein>
<organism evidence="1 2">
    <name type="scientific">Bifidobacterium longum subsp. longum 1-6B</name>
    <dbReference type="NCBI Taxonomy" id="1161744"/>
    <lineage>
        <taxon>Bacteria</taxon>
        <taxon>Bacillati</taxon>
        <taxon>Actinomycetota</taxon>
        <taxon>Actinomycetes</taxon>
        <taxon>Bifidobacteriales</taxon>
        <taxon>Bifidobacteriaceae</taxon>
        <taxon>Bifidobacterium</taxon>
    </lineage>
</organism>
<gene>
    <name evidence="1" type="ORF">HMPREF1313_2270</name>
</gene>
<proteinExistence type="predicted"/>
<evidence type="ECO:0000313" key="1">
    <source>
        <dbReference type="EMBL" id="EIJ22034.1"/>
    </source>
</evidence>
<reference evidence="1 2" key="1">
    <citation type="journal article" date="2013" name="Genome Announc.">
        <title>Draft Genome Sequences of Two Pairs of Human Intestinal Bifidobacterium longum subsp. longum Strains, 44B and 1-6B and 35B and 2-2B, Consecutively Isolated from Two Children after a 5-Year Time Period.</title>
        <authorList>
            <person name="Shkoporov A.N."/>
            <person name="Efimov B.A."/>
            <person name="Khokhlova E.V."/>
            <person name="Chaplin A.V."/>
            <person name="Kafarskaya L.I."/>
            <person name="Durkin A.S."/>
            <person name="McCorrison J."/>
            <person name="Torralba M."/>
            <person name="Gillis M."/>
            <person name="Sutton G."/>
            <person name="Weibel D.B."/>
            <person name="Nelson K.E."/>
            <person name="Smeianov V.V."/>
        </authorList>
    </citation>
    <scope>NUCLEOTIDE SEQUENCE [LARGE SCALE GENOMIC DNA]</scope>
    <source>
        <strain evidence="1 2">1-6B</strain>
    </source>
</reference>
<dbReference type="Proteomes" id="UP000006410">
    <property type="component" value="Unassembled WGS sequence"/>
</dbReference>
<accession>A0AA87IC31</accession>
<name>A0AA87IC31_BIFLL</name>
<sequence>MAARRQAVTEIPETMTYNEVMAALKSSRSFIDQLVADGDLVAYRIGRRKKLIDKRSVLAFFQRPFNAPAVDQRESLNLCE</sequence>
<comment type="caution">
    <text evidence="1">The sequence shown here is derived from an EMBL/GenBank/DDBJ whole genome shotgun (WGS) entry which is preliminary data.</text>
</comment>
<dbReference type="EMBL" id="AJTF01000162">
    <property type="protein sequence ID" value="EIJ22034.1"/>
    <property type="molecule type" value="Genomic_DNA"/>
</dbReference>